<protein>
    <submittedName>
        <fullName evidence="1">Uncharacterized protein</fullName>
    </submittedName>
</protein>
<evidence type="ECO:0000313" key="1">
    <source>
        <dbReference type="EMBL" id="VFU17976.1"/>
    </source>
</evidence>
<proteinExistence type="predicted"/>
<name>A0A485M5M8_9ZZZZ</name>
<dbReference type="AlphaFoldDB" id="A0A485M5M8"/>
<reference evidence="1" key="1">
    <citation type="submission" date="2019-03" db="EMBL/GenBank/DDBJ databases">
        <authorList>
            <person name="Hao L."/>
        </authorList>
    </citation>
    <scope>NUCLEOTIDE SEQUENCE</scope>
</reference>
<accession>A0A485M5M8</accession>
<sequence length="57" mass="6086">MFYEKGLLGLEQISSAGRDSLPAVTDGKPFETGIDDEGFAVGKVEEDRKGLCAQIVP</sequence>
<organism evidence="1">
    <name type="scientific">anaerobic digester metagenome</name>
    <dbReference type="NCBI Taxonomy" id="1263854"/>
    <lineage>
        <taxon>unclassified sequences</taxon>
        <taxon>metagenomes</taxon>
        <taxon>ecological metagenomes</taxon>
    </lineage>
</organism>
<gene>
    <name evidence="1" type="ORF">SCFA_750045</name>
</gene>
<dbReference type="EMBL" id="CAADRM010000142">
    <property type="protein sequence ID" value="VFU17976.1"/>
    <property type="molecule type" value="Genomic_DNA"/>
</dbReference>